<proteinExistence type="predicted"/>
<accession>A0AAD6PJA9</accession>
<reference evidence="2 3" key="1">
    <citation type="journal article" date="2023" name="Int. J. Mol. Sci.">
        <title>De Novo Assembly and Annotation of 11 Diverse Shrub Willow (Salix) Genomes Reveals Novel Gene Organization in Sex-Linked Regions.</title>
        <authorList>
            <person name="Hyden B."/>
            <person name="Feng K."/>
            <person name="Yates T.B."/>
            <person name="Jawdy S."/>
            <person name="Cereghino C."/>
            <person name="Smart L.B."/>
            <person name="Muchero W."/>
        </authorList>
    </citation>
    <scope>NUCLEOTIDE SEQUENCE [LARGE SCALE GENOMIC DNA]</scope>
    <source>
        <tissue evidence="2">Shoot tip</tissue>
    </source>
</reference>
<protein>
    <submittedName>
        <fullName evidence="2">Uncharacterized protein</fullName>
    </submittedName>
</protein>
<feature type="region of interest" description="Disordered" evidence="1">
    <location>
        <begin position="15"/>
        <end position="45"/>
    </location>
</feature>
<comment type="caution">
    <text evidence="2">The sequence shown here is derived from an EMBL/GenBank/DDBJ whole genome shotgun (WGS) entry which is preliminary data.</text>
</comment>
<dbReference type="AlphaFoldDB" id="A0AAD6PJA9"/>
<dbReference type="Proteomes" id="UP001162972">
    <property type="component" value="Chromosome 10"/>
</dbReference>
<dbReference type="EMBL" id="JAPFFJ010000003">
    <property type="protein sequence ID" value="KAJ6431846.1"/>
    <property type="molecule type" value="Genomic_DNA"/>
</dbReference>
<name>A0AAD6PJA9_9ROSI</name>
<evidence type="ECO:0000313" key="2">
    <source>
        <dbReference type="EMBL" id="KAJ6431846.1"/>
    </source>
</evidence>
<keyword evidence="3" id="KW-1185">Reference proteome</keyword>
<evidence type="ECO:0000256" key="1">
    <source>
        <dbReference type="SAM" id="MobiDB-lite"/>
    </source>
</evidence>
<organism evidence="2 3">
    <name type="scientific">Salix udensis</name>
    <dbReference type="NCBI Taxonomy" id="889485"/>
    <lineage>
        <taxon>Eukaryota</taxon>
        <taxon>Viridiplantae</taxon>
        <taxon>Streptophyta</taxon>
        <taxon>Embryophyta</taxon>
        <taxon>Tracheophyta</taxon>
        <taxon>Spermatophyta</taxon>
        <taxon>Magnoliopsida</taxon>
        <taxon>eudicotyledons</taxon>
        <taxon>Gunneridae</taxon>
        <taxon>Pentapetalae</taxon>
        <taxon>rosids</taxon>
        <taxon>fabids</taxon>
        <taxon>Malpighiales</taxon>
        <taxon>Salicaceae</taxon>
        <taxon>Saliceae</taxon>
        <taxon>Salix</taxon>
    </lineage>
</organism>
<gene>
    <name evidence="2" type="ORF">OIU84_019175</name>
</gene>
<feature type="compositionally biased region" description="Polar residues" evidence="1">
    <location>
        <begin position="34"/>
        <end position="43"/>
    </location>
</feature>
<sequence length="60" mass="6623">MNHCAIQQNAFFNPGGDSELRFSSSLGQERPSGLPQTQTTRSVKQPPCQVYQISAQVIFP</sequence>
<evidence type="ECO:0000313" key="3">
    <source>
        <dbReference type="Proteomes" id="UP001162972"/>
    </source>
</evidence>